<accession>F0R9U5</accession>
<dbReference type="OrthoDB" id="1494414at2"/>
<evidence type="ECO:0000313" key="2">
    <source>
        <dbReference type="Proteomes" id="UP000007487"/>
    </source>
</evidence>
<dbReference type="HOGENOM" id="CLU_803378_0_0_10"/>
<evidence type="ECO:0000313" key="1">
    <source>
        <dbReference type="EMBL" id="ADY30440.1"/>
    </source>
</evidence>
<name>F0R9U5_CELLC</name>
<proteinExistence type="predicted"/>
<organism evidence="1 2">
    <name type="scientific">Cellulophaga lytica (strain ATCC 23178 / DSM 7489 / JCM 8516 / NBRC 14961 / NCIMB 1423 / VKM B-1433 / Cy l20)</name>
    <dbReference type="NCBI Taxonomy" id="867900"/>
    <lineage>
        <taxon>Bacteria</taxon>
        <taxon>Pseudomonadati</taxon>
        <taxon>Bacteroidota</taxon>
        <taxon>Flavobacteriia</taxon>
        <taxon>Flavobacteriales</taxon>
        <taxon>Flavobacteriaceae</taxon>
        <taxon>Cellulophaga</taxon>
    </lineage>
</organism>
<protein>
    <recommendedName>
        <fullName evidence="3">SGNH/GDSL hydrolase family protein</fullName>
    </recommendedName>
</protein>
<dbReference type="AlphaFoldDB" id="F0R9U5"/>
<dbReference type="STRING" id="867900.Celly_2623"/>
<keyword evidence="2" id="KW-1185">Reference proteome</keyword>
<dbReference type="KEGG" id="cly:Celly_2623"/>
<dbReference type="RefSeq" id="WP_013622183.1">
    <property type="nucleotide sequence ID" value="NC_015167.1"/>
</dbReference>
<dbReference type="Proteomes" id="UP000007487">
    <property type="component" value="Chromosome"/>
</dbReference>
<evidence type="ECO:0008006" key="3">
    <source>
        <dbReference type="Google" id="ProtNLM"/>
    </source>
</evidence>
<reference evidence="1 2" key="1">
    <citation type="journal article" date="2011" name="Stand. Genomic Sci.">
        <title>Complete genome sequence of Cellulophaga lytica type strain (LIM- 21).</title>
        <authorList>
            <person name="Pati A."/>
            <person name="Abt B."/>
            <person name="Teshima H."/>
            <person name="Nolan M."/>
            <person name="Lapidus A."/>
            <person name="Lucas S."/>
            <person name="Hammon N."/>
            <person name="Deshpande S."/>
            <person name="Cheng J.F."/>
            <person name="Tapia R."/>
            <person name="Han C."/>
            <person name="Goodwin L."/>
            <person name="Pitluck S."/>
            <person name="Liolios K."/>
            <person name="Pagani I."/>
            <person name="Mavromatis K."/>
            <person name="Ovchinikova G."/>
            <person name="Chen A."/>
            <person name="Palaniappan K."/>
            <person name="Land M."/>
            <person name="Hauser L."/>
            <person name="Jeffries C.D."/>
            <person name="Detter J.C."/>
            <person name="Brambilla E.M."/>
            <person name="Kannan K.P."/>
            <person name="Rohde M."/>
            <person name="Spring S."/>
            <person name="Goker M."/>
            <person name="Woyke T."/>
            <person name="Bristow J."/>
            <person name="Eisen J.A."/>
            <person name="Markowitz V."/>
            <person name="Hugenholtz P."/>
            <person name="Kyrpides N.C."/>
            <person name="Klenk H.P."/>
            <person name="Ivanova N."/>
        </authorList>
    </citation>
    <scope>NUCLEOTIDE SEQUENCE [LARGE SCALE GENOMIC DNA]</scope>
    <source>
        <strain evidence="2">ATCC 23178 / DSM 7489 / JCM 8516 / NBRC 14961 / NCIMB 1423 / VKM B-1433 / Cy l20</strain>
    </source>
</reference>
<gene>
    <name evidence="1" type="ordered locus">Celly_2623</name>
</gene>
<dbReference type="EMBL" id="CP002534">
    <property type="protein sequence ID" value="ADY30440.1"/>
    <property type="molecule type" value="Genomic_DNA"/>
</dbReference>
<sequence>MKSFLIKLLIFNALVFFLAIVLGEVKYSDEFIASKTKGTAYEKVGWNLDIINNYPERIKNSTIFLGSSYVLNGVNDSVLSFNDKKVINMAVKHNGNDLGLYFLNRIKKLQPKEVISLKHKFYTVGFHKLSPLLYRPSEYIANGQTVNLYFVKYLFKRVKLTLEYLFYTPTKTVYKEEIKFFYGVRYAKNELSKDYLKKSENINKLNRIDEGFNLYQNGFNYISENLESLIIRKAKSLLREIKFRFSNNSWLTNSSSQEAFVYKAKEISRLNKFKFSQLYIPVMSDLNINKKYKRSNFMPLESDASNIYEIKDYSFLNSGVYWVDLHHLSKEGSILFTKALAKKMK</sequence>